<dbReference type="Proteomes" id="UP001403385">
    <property type="component" value="Unassembled WGS sequence"/>
</dbReference>
<feature type="transmembrane region" description="Helical" evidence="1">
    <location>
        <begin position="199"/>
        <end position="224"/>
    </location>
</feature>
<feature type="transmembrane region" description="Helical" evidence="1">
    <location>
        <begin position="150"/>
        <end position="179"/>
    </location>
</feature>
<comment type="caution">
    <text evidence="2">The sequence shown here is derived from an EMBL/GenBank/DDBJ whole genome shotgun (WGS) entry which is preliminary data.</text>
</comment>
<feature type="transmembrane region" description="Helical" evidence="1">
    <location>
        <begin position="16"/>
        <end position="40"/>
    </location>
</feature>
<proteinExistence type="predicted"/>
<protein>
    <submittedName>
        <fullName evidence="2">Succinate dehydrogenase cytochrome b subunit</fullName>
    </submittedName>
</protein>
<evidence type="ECO:0000313" key="2">
    <source>
        <dbReference type="EMBL" id="MEN7548880.1"/>
    </source>
</evidence>
<evidence type="ECO:0000256" key="1">
    <source>
        <dbReference type="SAM" id="Phobius"/>
    </source>
</evidence>
<name>A0AAW9S8W4_9BACT</name>
<sequence>MSWFTNALTSTIGRKLLMALTGLFLILFLVVHVAGNLQLLNGDGGEAYNIYTKMMSTNPLIQTVSKLNFLFIITHVVVSILLTKKNRSARPVKYAYNRPSKNSTWSSRNMGILGFITLIFIVIHLKTFWFEMNFGEMPVKVYNGEEVKDMYTVVVAAFSQTWYAALYVVCMGFLAFHLVHGFQSAFQTLGLNHVKYNSLIKTLGVAFAIIVPVLFAIQPIYIYFQNM</sequence>
<feature type="transmembrane region" description="Helical" evidence="1">
    <location>
        <begin position="60"/>
        <end position="83"/>
    </location>
</feature>
<dbReference type="CDD" id="cd03498">
    <property type="entry name" value="SQR_TypeB_2_TM"/>
    <property type="match status" value="1"/>
</dbReference>
<keyword evidence="1" id="KW-0812">Transmembrane</keyword>
<keyword evidence="1" id="KW-1133">Transmembrane helix</keyword>
<dbReference type="Gene3D" id="1.20.1300.10">
    <property type="entry name" value="Fumarate reductase/succinate dehydrogenase, transmembrane subunit"/>
    <property type="match status" value="1"/>
</dbReference>
<dbReference type="InterPro" id="IPR011138">
    <property type="entry name" value="Cytochrome_b-558"/>
</dbReference>
<dbReference type="NCBIfam" id="TIGR02046">
    <property type="entry name" value="sdhC_b558_fam"/>
    <property type="match status" value="1"/>
</dbReference>
<organism evidence="2 3">
    <name type="scientific">Rapidithrix thailandica</name>
    <dbReference type="NCBI Taxonomy" id="413964"/>
    <lineage>
        <taxon>Bacteria</taxon>
        <taxon>Pseudomonadati</taxon>
        <taxon>Bacteroidota</taxon>
        <taxon>Cytophagia</taxon>
        <taxon>Cytophagales</taxon>
        <taxon>Flammeovirgaceae</taxon>
        <taxon>Rapidithrix</taxon>
    </lineage>
</organism>
<dbReference type="RefSeq" id="WP_346821659.1">
    <property type="nucleotide sequence ID" value="NZ_JBDKWZ010000007.1"/>
</dbReference>
<accession>A0AAW9S8W4</accession>
<dbReference type="EMBL" id="JBDKWZ010000007">
    <property type="protein sequence ID" value="MEN7548880.1"/>
    <property type="molecule type" value="Genomic_DNA"/>
</dbReference>
<keyword evidence="3" id="KW-1185">Reference proteome</keyword>
<reference evidence="2 3" key="1">
    <citation type="submission" date="2024-04" db="EMBL/GenBank/DDBJ databases">
        <title>Novel genus in family Flammeovirgaceae.</title>
        <authorList>
            <person name="Nguyen T.H."/>
            <person name="Vuong T.Q."/>
            <person name="Le H."/>
            <person name="Kim S.-G."/>
        </authorList>
    </citation>
    <scope>NUCLEOTIDE SEQUENCE [LARGE SCALE GENOMIC DNA]</scope>
    <source>
        <strain evidence="2 3">JCM 23209</strain>
    </source>
</reference>
<feature type="transmembrane region" description="Helical" evidence="1">
    <location>
        <begin position="110"/>
        <end position="130"/>
    </location>
</feature>
<keyword evidence="1" id="KW-0472">Membrane</keyword>
<gene>
    <name evidence="2" type="ORF">AAG747_13240</name>
</gene>
<dbReference type="InterPro" id="IPR034804">
    <property type="entry name" value="SQR/QFR_C/D"/>
</dbReference>
<evidence type="ECO:0000313" key="3">
    <source>
        <dbReference type="Proteomes" id="UP001403385"/>
    </source>
</evidence>
<dbReference type="SUPFAM" id="SSF81343">
    <property type="entry name" value="Fumarate reductase respiratory complex transmembrane subunits"/>
    <property type="match status" value="1"/>
</dbReference>
<dbReference type="GO" id="GO:0016020">
    <property type="term" value="C:membrane"/>
    <property type="evidence" value="ECO:0007669"/>
    <property type="project" value="InterPro"/>
</dbReference>
<dbReference type="AlphaFoldDB" id="A0AAW9S8W4"/>